<dbReference type="InterPro" id="IPR011971">
    <property type="entry name" value="CHP02284"/>
</dbReference>
<dbReference type="InterPro" id="IPR016920">
    <property type="entry name" value="UCP029477"/>
</dbReference>
<dbReference type="AlphaFoldDB" id="A0A6J5E8I9"/>
<dbReference type="PIRSF" id="PIRSF029477">
    <property type="entry name" value="UCP029477"/>
    <property type="match status" value="1"/>
</dbReference>
<organism evidence="2 3">
    <name type="scientific">Paraburkholderia solisilvae</name>
    <dbReference type="NCBI Taxonomy" id="624376"/>
    <lineage>
        <taxon>Bacteria</taxon>
        <taxon>Pseudomonadati</taxon>
        <taxon>Pseudomonadota</taxon>
        <taxon>Betaproteobacteria</taxon>
        <taxon>Burkholderiales</taxon>
        <taxon>Burkholderiaceae</taxon>
        <taxon>Paraburkholderia</taxon>
    </lineage>
</organism>
<evidence type="ECO:0000313" key="2">
    <source>
        <dbReference type="EMBL" id="CAB3761432.1"/>
    </source>
</evidence>
<reference evidence="2 3" key="1">
    <citation type="submission" date="2020-04" db="EMBL/GenBank/DDBJ databases">
        <authorList>
            <person name="De Canck E."/>
        </authorList>
    </citation>
    <scope>NUCLEOTIDE SEQUENCE [LARGE SCALE GENOMIC DNA]</scope>
    <source>
        <strain evidence="2 3">LMG 29739</strain>
    </source>
</reference>
<gene>
    <name evidence="2" type="ORF">LMG29739_03636</name>
</gene>
<keyword evidence="3" id="KW-1185">Reference proteome</keyword>
<proteinExistence type="predicted"/>
<dbReference type="RefSeq" id="WP_175112320.1">
    <property type="nucleotide sequence ID" value="NZ_CADIKF010000028.1"/>
</dbReference>
<dbReference type="InterPro" id="IPR019052">
    <property type="entry name" value="DUF2383"/>
</dbReference>
<evidence type="ECO:0000259" key="1">
    <source>
        <dbReference type="Pfam" id="PF09537"/>
    </source>
</evidence>
<dbReference type="InterPro" id="IPR012347">
    <property type="entry name" value="Ferritin-like"/>
</dbReference>
<dbReference type="Proteomes" id="UP000494329">
    <property type="component" value="Unassembled WGS sequence"/>
</dbReference>
<dbReference type="Gene3D" id="1.20.1260.10">
    <property type="match status" value="1"/>
</dbReference>
<sequence length="150" mass="16460">MSTNVIAVLNQLVETSKDGEQGFLKAAEDAHDTKLKELLRARADTCTRAARELQDLVMQLGGKPESGGSVSGALHRGWVDLKSAVGSRTDHAILADCEKGEDVAKKRYGEALEKELPADVRAVVEQQYQGVLKNHDRIRDLRDQYAAMKS</sequence>
<dbReference type="SUPFAM" id="SSF47240">
    <property type="entry name" value="Ferritin-like"/>
    <property type="match status" value="1"/>
</dbReference>
<dbReference type="InterPro" id="IPR009078">
    <property type="entry name" value="Ferritin-like_SF"/>
</dbReference>
<feature type="domain" description="DUF2383" evidence="1">
    <location>
        <begin position="5"/>
        <end position="114"/>
    </location>
</feature>
<evidence type="ECO:0000313" key="3">
    <source>
        <dbReference type="Proteomes" id="UP000494329"/>
    </source>
</evidence>
<protein>
    <recommendedName>
        <fullName evidence="1">DUF2383 domain-containing protein</fullName>
    </recommendedName>
</protein>
<dbReference type="Pfam" id="PF09537">
    <property type="entry name" value="DUF2383"/>
    <property type="match status" value="1"/>
</dbReference>
<dbReference type="EMBL" id="CADIKF010000028">
    <property type="protein sequence ID" value="CAB3761432.1"/>
    <property type="molecule type" value="Genomic_DNA"/>
</dbReference>
<accession>A0A6J5E8I9</accession>
<dbReference type="NCBIfam" id="TIGR02284">
    <property type="entry name" value="PA2169 family four-helix-bundle protein"/>
    <property type="match status" value="1"/>
</dbReference>
<name>A0A6J5E8I9_9BURK</name>